<protein>
    <submittedName>
        <fullName evidence="2">F-box/kelch-repeat protein At3g06240 family</fullName>
    </submittedName>
</protein>
<dbReference type="InterPro" id="IPR013187">
    <property type="entry name" value="F-box-assoc_dom_typ3"/>
</dbReference>
<dbReference type="InterPro" id="IPR017451">
    <property type="entry name" value="F-box-assoc_interact_dom"/>
</dbReference>
<dbReference type="STRING" id="3821.A0A151TW06"/>
<dbReference type="OMA" id="IWEMEEY"/>
<dbReference type="PANTHER" id="PTHR31672:SF13">
    <property type="entry name" value="F-BOX PROTEIN CPR30-LIKE"/>
    <property type="match status" value="1"/>
</dbReference>
<organism evidence="2 3">
    <name type="scientific">Cajanus cajan</name>
    <name type="common">Pigeon pea</name>
    <name type="synonym">Cajanus indicus</name>
    <dbReference type="NCBI Taxonomy" id="3821"/>
    <lineage>
        <taxon>Eukaryota</taxon>
        <taxon>Viridiplantae</taxon>
        <taxon>Streptophyta</taxon>
        <taxon>Embryophyta</taxon>
        <taxon>Tracheophyta</taxon>
        <taxon>Spermatophyta</taxon>
        <taxon>Magnoliopsida</taxon>
        <taxon>eudicotyledons</taxon>
        <taxon>Gunneridae</taxon>
        <taxon>Pentapetalae</taxon>
        <taxon>rosids</taxon>
        <taxon>fabids</taxon>
        <taxon>Fabales</taxon>
        <taxon>Fabaceae</taxon>
        <taxon>Papilionoideae</taxon>
        <taxon>50 kb inversion clade</taxon>
        <taxon>NPAAA clade</taxon>
        <taxon>indigoferoid/millettioid clade</taxon>
        <taxon>Phaseoleae</taxon>
        <taxon>Cajanus</taxon>
    </lineage>
</organism>
<dbReference type="InterPro" id="IPR036047">
    <property type="entry name" value="F-box-like_dom_sf"/>
</dbReference>
<dbReference type="InterPro" id="IPR050796">
    <property type="entry name" value="SCF_F-box_component"/>
</dbReference>
<dbReference type="Gramene" id="C.cajan_10147.t">
    <property type="protein sequence ID" value="C.cajan_10147.t.cds1"/>
    <property type="gene ID" value="C.cajan_10147"/>
</dbReference>
<keyword evidence="3" id="KW-1185">Reference proteome</keyword>
<evidence type="ECO:0000259" key="1">
    <source>
        <dbReference type="Pfam" id="PF08268"/>
    </source>
</evidence>
<proteinExistence type="predicted"/>
<dbReference type="NCBIfam" id="TIGR01640">
    <property type="entry name" value="F_box_assoc_1"/>
    <property type="match status" value="1"/>
</dbReference>
<name>A0A151TW06_CAJCA</name>
<accession>A0A151TW06</accession>
<dbReference type="PANTHER" id="PTHR31672">
    <property type="entry name" value="BNACNNG10540D PROTEIN"/>
    <property type="match status" value="1"/>
</dbReference>
<feature type="domain" description="F-box associated beta-propeller type 3" evidence="1">
    <location>
        <begin position="81"/>
        <end position="296"/>
    </location>
</feature>
<dbReference type="AlphaFoldDB" id="A0A151TW06"/>
<evidence type="ECO:0000313" key="2">
    <source>
        <dbReference type="EMBL" id="KYP71188.1"/>
    </source>
</evidence>
<dbReference type="Pfam" id="PF08268">
    <property type="entry name" value="FBA_3"/>
    <property type="match status" value="1"/>
</dbReference>
<dbReference type="Proteomes" id="UP000075243">
    <property type="component" value="Chromosome 3"/>
</dbReference>
<evidence type="ECO:0000313" key="3">
    <source>
        <dbReference type="Proteomes" id="UP000075243"/>
    </source>
</evidence>
<dbReference type="EMBL" id="CM003605">
    <property type="protein sequence ID" value="KYP71188.1"/>
    <property type="molecule type" value="Genomic_DNA"/>
</dbReference>
<dbReference type="SUPFAM" id="SSF81383">
    <property type="entry name" value="F-box domain"/>
    <property type="match status" value="1"/>
</dbReference>
<reference evidence="2 3" key="1">
    <citation type="journal article" date="2012" name="Nat. Biotechnol.">
        <title>Draft genome sequence of pigeonpea (Cajanus cajan), an orphan legume crop of resource-poor farmers.</title>
        <authorList>
            <person name="Varshney R.K."/>
            <person name="Chen W."/>
            <person name="Li Y."/>
            <person name="Bharti A.K."/>
            <person name="Saxena R.K."/>
            <person name="Schlueter J.A."/>
            <person name="Donoghue M.T."/>
            <person name="Azam S."/>
            <person name="Fan G."/>
            <person name="Whaley A.M."/>
            <person name="Farmer A.D."/>
            <person name="Sheridan J."/>
            <person name="Iwata A."/>
            <person name="Tuteja R."/>
            <person name="Penmetsa R.V."/>
            <person name="Wu W."/>
            <person name="Upadhyaya H.D."/>
            <person name="Yang S.P."/>
            <person name="Shah T."/>
            <person name="Saxena K.B."/>
            <person name="Michael T."/>
            <person name="McCombie W.R."/>
            <person name="Yang B."/>
            <person name="Zhang G."/>
            <person name="Yang H."/>
            <person name="Wang J."/>
            <person name="Spillane C."/>
            <person name="Cook D.R."/>
            <person name="May G.D."/>
            <person name="Xu X."/>
            <person name="Jackson S.A."/>
        </authorList>
    </citation>
    <scope>NUCLEOTIDE SEQUENCE [LARGE SCALE GENOMIC DNA]</scope>
    <source>
        <strain evidence="3">cv. Asha</strain>
    </source>
</reference>
<gene>
    <name evidence="2" type="ORF">KK1_010434</name>
</gene>
<sequence>MTIPVDLIIETFLRAPVKSICRAKAVCKLWFSLFVDSIFAKRHYAQSKIVKKVMFFSCFVNEILCVDTSKPLLGEDATCILQNPMTYSNAYMKIIGTCRGMILFWVPTSLFIWNPSTGFFGAFRAYPPTIMRISGDFFGLNFYGFGYDPSEQNYVVVQIYLSKCHPYHRALVYSLNGASSRDFEHESLKTITQPCISVHDGCIGLYFRDSLHWITFNWQTNVDVILGYNLIDSKFYQLNIPGEVQLEEFSLCCLRNIRQCLALCTVMRDENWDYIVDIWEMEEYGVHTSWTKVTSMQVSNNFPGYMLPACSSNDSIIFVNNETGVMGTWNARDETLQYTTFDRVVQYEHQMIVCEETLLST</sequence>